<organism evidence="1 2">
    <name type="scientific">Paralvinella palmiformis</name>
    <dbReference type="NCBI Taxonomy" id="53620"/>
    <lineage>
        <taxon>Eukaryota</taxon>
        <taxon>Metazoa</taxon>
        <taxon>Spiralia</taxon>
        <taxon>Lophotrochozoa</taxon>
        <taxon>Annelida</taxon>
        <taxon>Polychaeta</taxon>
        <taxon>Sedentaria</taxon>
        <taxon>Canalipalpata</taxon>
        <taxon>Terebellida</taxon>
        <taxon>Terebelliformia</taxon>
        <taxon>Alvinellidae</taxon>
        <taxon>Paralvinella</taxon>
    </lineage>
</organism>
<reference evidence="1" key="1">
    <citation type="journal article" date="2023" name="Mol. Biol. Evol.">
        <title>Third-Generation Sequencing Reveals the Adaptive Role of the Epigenome in Three Deep-Sea Polychaetes.</title>
        <authorList>
            <person name="Perez M."/>
            <person name="Aroh O."/>
            <person name="Sun Y."/>
            <person name="Lan Y."/>
            <person name="Juniper S.K."/>
            <person name="Young C.R."/>
            <person name="Angers B."/>
            <person name="Qian P.Y."/>
        </authorList>
    </citation>
    <scope>NUCLEOTIDE SEQUENCE</scope>
    <source>
        <strain evidence="1">P08H-3</strain>
    </source>
</reference>
<gene>
    <name evidence="1" type="ORF">LSH36_58g19036</name>
</gene>
<dbReference type="AlphaFoldDB" id="A0AAD9K4M6"/>
<dbReference type="EMBL" id="JAODUP010000058">
    <property type="protein sequence ID" value="KAK2164868.1"/>
    <property type="molecule type" value="Genomic_DNA"/>
</dbReference>
<proteinExistence type="predicted"/>
<keyword evidence="2" id="KW-1185">Reference proteome</keyword>
<accession>A0AAD9K4M6</accession>
<evidence type="ECO:0000313" key="1">
    <source>
        <dbReference type="EMBL" id="KAK2164868.1"/>
    </source>
</evidence>
<comment type="caution">
    <text evidence="1">The sequence shown here is derived from an EMBL/GenBank/DDBJ whole genome shotgun (WGS) entry which is preliminary data.</text>
</comment>
<name>A0AAD9K4M6_9ANNE</name>
<dbReference type="Proteomes" id="UP001208570">
    <property type="component" value="Unassembled WGS sequence"/>
</dbReference>
<protein>
    <submittedName>
        <fullName evidence="1">Uncharacterized protein</fullName>
    </submittedName>
</protein>
<evidence type="ECO:0000313" key="2">
    <source>
        <dbReference type="Proteomes" id="UP001208570"/>
    </source>
</evidence>
<sequence length="182" mass="20334">MNGPLNWSSLVKFESQVRSISGRMRLVNTNLMKIKTVLGVTNYSFKRRMRLLRNELKTAESNLAKVEAKFKTAVDLGSDILQRLSSNSQLNGGETSSEVNPRRERKYLRSMIQASAPAVVGRHSDMQPPVYVSTEKPIRNRRITNLSLTSAHLPRGFGDAGNLNKSLVKITSMPRVASLVSY</sequence>